<dbReference type="InterPro" id="IPR001563">
    <property type="entry name" value="Peptidase_S10"/>
</dbReference>
<evidence type="ECO:0000256" key="3">
    <source>
        <dbReference type="ARBA" id="ARBA00022670"/>
    </source>
</evidence>
<evidence type="ECO:0000313" key="8">
    <source>
        <dbReference type="Proteomes" id="UP001274830"/>
    </source>
</evidence>
<name>A0AAE0TPW2_9PEZI</name>
<dbReference type="PANTHER" id="PTHR11802:SF131">
    <property type="entry name" value="CARBOXYPEPTIDASE"/>
    <property type="match status" value="1"/>
</dbReference>
<keyword evidence="4 6" id="KW-0378">Hydrolase</keyword>
<keyword evidence="8" id="KW-1185">Reference proteome</keyword>
<dbReference type="EMBL" id="JAUTXT010000078">
    <property type="protein sequence ID" value="KAK3669582.1"/>
    <property type="molecule type" value="Genomic_DNA"/>
</dbReference>
<keyword evidence="5" id="KW-0325">Glycoprotein</keyword>
<comment type="caution">
    <text evidence="7">The sequence shown here is derived from an EMBL/GenBank/DDBJ whole genome shotgun (WGS) entry which is preliminary data.</text>
</comment>
<comment type="similarity">
    <text evidence="1 6">Belongs to the peptidase S10 family.</text>
</comment>
<proteinExistence type="inferred from homology"/>
<gene>
    <name evidence="7" type="ORF">LTR78_010520</name>
</gene>
<dbReference type="Proteomes" id="UP001274830">
    <property type="component" value="Unassembled WGS sequence"/>
</dbReference>
<dbReference type="SUPFAM" id="SSF53474">
    <property type="entry name" value="alpha/beta-Hydrolases"/>
    <property type="match status" value="1"/>
</dbReference>
<dbReference type="PROSITE" id="PS00131">
    <property type="entry name" value="CARBOXYPEPT_SER_SER"/>
    <property type="match status" value="1"/>
</dbReference>
<dbReference type="PANTHER" id="PTHR11802">
    <property type="entry name" value="SERINE PROTEASE FAMILY S10 SERINE CARBOXYPEPTIDASE"/>
    <property type="match status" value="1"/>
</dbReference>
<evidence type="ECO:0000256" key="6">
    <source>
        <dbReference type="RuleBase" id="RU361156"/>
    </source>
</evidence>
<dbReference type="EC" id="3.4.16.-" evidence="6"/>
<keyword evidence="2 6" id="KW-0121">Carboxypeptidase</keyword>
<evidence type="ECO:0000256" key="2">
    <source>
        <dbReference type="ARBA" id="ARBA00022645"/>
    </source>
</evidence>
<sequence length="607" mass="66079">MWHKSLLTAASALLLLSEGTTALKFPGYKPSVKRSTAPLEKRQYFPANATDVKTITTPTGVQIRYKEPGKDGVCETTPGVNSYSGYIDLAPDVHTFFWFFESRQNPASDPLTIWLNGGPGSDSLIGLFQELGPCRINEDLTSVINPYSFNNVSNMLFISQPVGTGFSYQGEAEGSIGPDSGAFLNASQANATGVYPTLYPFDEGTIKTTDMAAIAAWHVLQGFMSGLDCLDAKLGVPKDFNLWTESYGGHYGPAFFNYFQQQNKLIENGTIPGYGLNFNSLGIGNGIIDEKVQAGWYPEFAVNNTYGIKAYNDTVYSYAKFANEMKNGCLDQIALCRNAASDFPGGLVGDTITQAAVDNPDLDAICSEAQSMCRDNVESPYYYYSGRGVYDIRHPFSDVTPPEYFVEYLNTAKVQNALGVNLNYTESNNDIYYAFQSTGDFIYGNFLSDLEDILASGVRVSLYYGDADYICNWYGGEAISLALSYANAQEFAAAGYQPLVYGGVEYGEVRQYGNFSFTRVYESGHEVPYYQPEGSLAIFNRSINHFNIADGTVPVIANLTSIGPANATHTESFISLPPTASASLAAWSSSIIASYSSLDNEPPSPSG</sequence>
<evidence type="ECO:0000256" key="5">
    <source>
        <dbReference type="ARBA" id="ARBA00023180"/>
    </source>
</evidence>
<dbReference type="InterPro" id="IPR029058">
    <property type="entry name" value="AB_hydrolase_fold"/>
</dbReference>
<dbReference type="Gene3D" id="3.40.50.1820">
    <property type="entry name" value="alpha/beta hydrolase"/>
    <property type="match status" value="1"/>
</dbReference>
<dbReference type="InterPro" id="IPR018202">
    <property type="entry name" value="Ser_caboxypep_ser_AS"/>
</dbReference>
<dbReference type="AlphaFoldDB" id="A0AAE0TPW2"/>
<evidence type="ECO:0000313" key="7">
    <source>
        <dbReference type="EMBL" id="KAK3669582.1"/>
    </source>
</evidence>
<evidence type="ECO:0000256" key="4">
    <source>
        <dbReference type="ARBA" id="ARBA00022801"/>
    </source>
</evidence>
<dbReference type="GO" id="GO:0006508">
    <property type="term" value="P:proteolysis"/>
    <property type="evidence" value="ECO:0007669"/>
    <property type="project" value="UniProtKB-KW"/>
</dbReference>
<protein>
    <recommendedName>
        <fullName evidence="6">Carboxypeptidase</fullName>
        <ecNumber evidence="6">3.4.16.-</ecNumber>
    </recommendedName>
</protein>
<keyword evidence="6" id="KW-0732">Signal</keyword>
<organism evidence="7 8">
    <name type="scientific">Recurvomyces mirabilis</name>
    <dbReference type="NCBI Taxonomy" id="574656"/>
    <lineage>
        <taxon>Eukaryota</taxon>
        <taxon>Fungi</taxon>
        <taxon>Dikarya</taxon>
        <taxon>Ascomycota</taxon>
        <taxon>Pezizomycotina</taxon>
        <taxon>Dothideomycetes</taxon>
        <taxon>Dothideomycetidae</taxon>
        <taxon>Mycosphaerellales</taxon>
        <taxon>Teratosphaeriaceae</taxon>
        <taxon>Recurvomyces</taxon>
    </lineage>
</organism>
<keyword evidence="3 6" id="KW-0645">Protease</keyword>
<dbReference type="GO" id="GO:0000324">
    <property type="term" value="C:fungal-type vacuole"/>
    <property type="evidence" value="ECO:0007669"/>
    <property type="project" value="TreeGrafter"/>
</dbReference>
<feature type="chain" id="PRO_5041768584" description="Carboxypeptidase" evidence="6">
    <location>
        <begin position="23"/>
        <end position="607"/>
    </location>
</feature>
<dbReference type="Pfam" id="PF00450">
    <property type="entry name" value="Peptidase_S10"/>
    <property type="match status" value="1"/>
</dbReference>
<dbReference type="PRINTS" id="PR00724">
    <property type="entry name" value="CRBOXYPTASEC"/>
</dbReference>
<reference evidence="7" key="1">
    <citation type="submission" date="2023-07" db="EMBL/GenBank/DDBJ databases">
        <title>Black Yeasts Isolated from many extreme environments.</title>
        <authorList>
            <person name="Coleine C."/>
            <person name="Stajich J.E."/>
            <person name="Selbmann L."/>
        </authorList>
    </citation>
    <scope>NUCLEOTIDE SEQUENCE</scope>
    <source>
        <strain evidence="7">CCFEE 5485</strain>
    </source>
</reference>
<feature type="signal peptide" evidence="6">
    <location>
        <begin position="1"/>
        <end position="22"/>
    </location>
</feature>
<accession>A0AAE0TPW2</accession>
<dbReference type="GO" id="GO:0004185">
    <property type="term" value="F:serine-type carboxypeptidase activity"/>
    <property type="evidence" value="ECO:0007669"/>
    <property type="project" value="UniProtKB-UniRule"/>
</dbReference>
<evidence type="ECO:0000256" key="1">
    <source>
        <dbReference type="ARBA" id="ARBA00009431"/>
    </source>
</evidence>